<feature type="signal peptide" evidence="1">
    <location>
        <begin position="1"/>
        <end position="22"/>
    </location>
</feature>
<keyword evidence="1" id="KW-0732">Signal</keyword>
<dbReference type="EMBL" id="CP049866">
    <property type="protein sequence ID" value="QIK76098.1"/>
    <property type="molecule type" value="Genomic_DNA"/>
</dbReference>
<dbReference type="RefSeq" id="WP_166319202.1">
    <property type="nucleotide sequence ID" value="NZ_CP049866.1"/>
</dbReference>
<accession>A0A6G7YHI5</accession>
<gene>
    <name evidence="2" type="ORF">G7071_12340</name>
</gene>
<reference evidence="2 3" key="1">
    <citation type="submission" date="2020-03" db="EMBL/GenBank/DDBJ databases">
        <title>Nocardioides sp. nov., isolated from fish.</title>
        <authorList>
            <person name="Hyun D.-W."/>
            <person name="Bae J.-W."/>
        </authorList>
    </citation>
    <scope>NUCLEOTIDE SEQUENCE [LARGE SCALE GENOMIC DNA]</scope>
    <source>
        <strain evidence="2 3">HDW12A</strain>
    </source>
</reference>
<dbReference type="AlphaFoldDB" id="A0A6G7YHI5"/>
<evidence type="ECO:0000256" key="1">
    <source>
        <dbReference type="SAM" id="SignalP"/>
    </source>
</evidence>
<sequence length="220" mass="22621">MKLNRTKTAVGGALLLATAAVAGTMATGSAVSAGSSVSAADAVETKGRMTALNNSNIAGSSEAVVNGRRVTLDIDARKVLKGMPHAQHIHFGATARNECPSASDDKNNDFRLTTTDGAPAYGPIRISLTTKGDTSAKSGLAVTRFPTADNGKITYNRQVKTSKAVARAIARGEGVYVVHGVDYNGNGKYDFEGAGKSELDPSLPAEATDPAACAVLKVQN</sequence>
<organism evidence="2 3">
    <name type="scientific">Nocardioides piscis</name>
    <dbReference type="NCBI Taxonomy" id="2714938"/>
    <lineage>
        <taxon>Bacteria</taxon>
        <taxon>Bacillati</taxon>
        <taxon>Actinomycetota</taxon>
        <taxon>Actinomycetes</taxon>
        <taxon>Propionibacteriales</taxon>
        <taxon>Nocardioidaceae</taxon>
        <taxon>Nocardioides</taxon>
    </lineage>
</organism>
<evidence type="ECO:0000313" key="3">
    <source>
        <dbReference type="Proteomes" id="UP000502035"/>
    </source>
</evidence>
<dbReference type="Proteomes" id="UP000502035">
    <property type="component" value="Chromosome"/>
</dbReference>
<protein>
    <recommendedName>
        <fullName evidence="4">CHRD domain-containing protein</fullName>
    </recommendedName>
</protein>
<evidence type="ECO:0000313" key="2">
    <source>
        <dbReference type="EMBL" id="QIK76098.1"/>
    </source>
</evidence>
<dbReference type="KEGG" id="npi:G7071_12340"/>
<keyword evidence="3" id="KW-1185">Reference proteome</keyword>
<feature type="chain" id="PRO_5038730390" description="CHRD domain-containing protein" evidence="1">
    <location>
        <begin position="23"/>
        <end position="220"/>
    </location>
</feature>
<name>A0A6G7YHI5_9ACTN</name>
<proteinExistence type="predicted"/>
<evidence type="ECO:0008006" key="4">
    <source>
        <dbReference type="Google" id="ProtNLM"/>
    </source>
</evidence>